<dbReference type="EMBL" id="NCTU01000023">
    <property type="protein sequence ID" value="PUW01527.1"/>
    <property type="molecule type" value="Genomic_DNA"/>
</dbReference>
<evidence type="ECO:0000313" key="3">
    <source>
        <dbReference type="EMBL" id="PUW01527.1"/>
    </source>
</evidence>
<dbReference type="InterPro" id="IPR023346">
    <property type="entry name" value="Lysozyme-like_dom_sf"/>
</dbReference>
<proteinExistence type="predicted"/>
<dbReference type="RefSeq" id="WP_085107862.1">
    <property type="nucleotide sequence ID" value="NZ_NCTU01000023.1"/>
</dbReference>
<gene>
    <name evidence="3" type="ORF">B7T07_20800</name>
</gene>
<dbReference type="Proteomes" id="UP000244856">
    <property type="component" value="Unassembled WGS sequence"/>
</dbReference>
<protein>
    <submittedName>
        <fullName evidence="3">Lytic transglycosylase</fullName>
    </submittedName>
</protein>
<name>A0AA45BXW8_CROSK</name>
<comment type="caution">
    <text evidence="3">The sequence shown here is derived from an EMBL/GenBank/DDBJ whole genome shotgun (WGS) entry which is preliminary data.</text>
</comment>
<feature type="chain" id="PRO_5041231778" evidence="1">
    <location>
        <begin position="20"/>
        <end position="157"/>
    </location>
</feature>
<dbReference type="Gene3D" id="1.10.530.10">
    <property type="match status" value="1"/>
</dbReference>
<organism evidence="3 4">
    <name type="scientific">Cronobacter sakazakii</name>
    <name type="common">Enterobacter sakazakii</name>
    <dbReference type="NCBI Taxonomy" id="28141"/>
    <lineage>
        <taxon>Bacteria</taxon>
        <taxon>Pseudomonadati</taxon>
        <taxon>Pseudomonadota</taxon>
        <taxon>Gammaproteobacteria</taxon>
        <taxon>Enterobacterales</taxon>
        <taxon>Enterobacteriaceae</taxon>
        <taxon>Cronobacter</taxon>
    </lineage>
</organism>
<accession>A0AA45BXW8</accession>
<dbReference type="InterPro" id="IPR008258">
    <property type="entry name" value="Transglycosylase_SLT_dom_1"/>
</dbReference>
<sequence>MWRVMLLCFLLIAADTPFAAAPPADVPRCFREAGIKFSVDWRLLQAIAEVESGLNPEAIGLNKKDGRVVSEDIGIMQINSTWLQVLNPMGITRDILLKNPCQNIHVGAWILAQNIAKNGVNWTSIGAYNAGFRDDKEPFRMRYARKVYARYLELTGN</sequence>
<dbReference type="CDD" id="cd13400">
    <property type="entry name" value="LT_IagB-like"/>
    <property type="match status" value="1"/>
</dbReference>
<keyword evidence="1" id="KW-0732">Signal</keyword>
<dbReference type="SUPFAM" id="SSF53955">
    <property type="entry name" value="Lysozyme-like"/>
    <property type="match status" value="1"/>
</dbReference>
<dbReference type="Pfam" id="PF01464">
    <property type="entry name" value="SLT"/>
    <property type="match status" value="1"/>
</dbReference>
<evidence type="ECO:0000256" key="1">
    <source>
        <dbReference type="SAM" id="SignalP"/>
    </source>
</evidence>
<dbReference type="AlphaFoldDB" id="A0AA45BXW8"/>
<reference evidence="3 4" key="1">
    <citation type="submission" date="2017-04" db="EMBL/GenBank/DDBJ databases">
        <title>Cronobacter sakazakii, ST83 Lineage Isolates.</title>
        <authorList>
            <person name="Chase H."/>
            <person name="Tall B."/>
            <person name="Gopinath G."/>
            <person name="Lehner A."/>
        </authorList>
    </citation>
    <scope>NUCLEOTIDE SEQUENCE [LARGE SCALE GENOMIC DNA]</scope>
    <source>
        <strain evidence="3 4">MOD1_Comp15</strain>
    </source>
</reference>
<evidence type="ECO:0000259" key="2">
    <source>
        <dbReference type="Pfam" id="PF01464"/>
    </source>
</evidence>
<evidence type="ECO:0000313" key="4">
    <source>
        <dbReference type="Proteomes" id="UP000244856"/>
    </source>
</evidence>
<feature type="signal peptide" evidence="1">
    <location>
        <begin position="1"/>
        <end position="19"/>
    </location>
</feature>
<feature type="domain" description="Transglycosylase SLT" evidence="2">
    <location>
        <begin position="29"/>
        <end position="146"/>
    </location>
</feature>